<dbReference type="RefSeq" id="WP_033512166.1">
    <property type="nucleotide sequence ID" value="NZ_JDUO01000003.1"/>
</dbReference>
<dbReference type="NCBIfam" id="TIGR00539">
    <property type="entry name" value="hemN_rel"/>
    <property type="match status" value="1"/>
</dbReference>
<dbReference type="InterPro" id="IPR007197">
    <property type="entry name" value="rSAM"/>
</dbReference>
<keyword evidence="3" id="KW-0408">Iron</keyword>
<sequence length="405" mass="44367">MYEVYIHVPFCLRRCGYCDFNTYTASDLGGGASRDHYAAMAIREMRLVKQWQIDHGITEPAASTVFFGGGTPTVLPPSSLGAMLRAVDELWGLAPGAEVTTEANPDTVDHDSIAALRDLGFNRISFGMQSAVPRVLKTLDRTHTPANVTQGVKAAAQVGLRSSVDLIYGTPGEDMGDWRYSVQTALDLGVDHISAYALTLEPTTAMGRAVAHGTMPGPDDDDEAAKYALADAMFTEAGLDWYEISNWARPGYESRHNLGYWRNVDWAGIGPGAHSHYNGVGRGRDVRSWDIAHPKRWAQAIDRRDVPWQGSERIDALEHAEELIMLGVRLREGLACTRVERAVARIPGHTGAKTIEGERGPHADPIDDLVAEGLIEVHGTRIIPTLRGRLLNDALIERLYEAYGL</sequence>
<evidence type="ECO:0000313" key="6">
    <source>
        <dbReference type="Proteomes" id="UP000029082"/>
    </source>
</evidence>
<accession>A0A087BQP2</accession>
<dbReference type="GO" id="GO:0051539">
    <property type="term" value="F:4 iron, 4 sulfur cluster binding"/>
    <property type="evidence" value="ECO:0007669"/>
    <property type="project" value="UniProtKB-UniRule"/>
</dbReference>
<dbReference type="CDD" id="cd01335">
    <property type="entry name" value="Radical_SAM"/>
    <property type="match status" value="1"/>
</dbReference>
<dbReference type="GO" id="GO:0004109">
    <property type="term" value="F:coproporphyrinogen oxidase activity"/>
    <property type="evidence" value="ECO:0007669"/>
    <property type="project" value="InterPro"/>
</dbReference>
<evidence type="ECO:0000256" key="1">
    <source>
        <dbReference type="ARBA" id="ARBA00006100"/>
    </source>
</evidence>
<dbReference type="GeneID" id="93094331"/>
<dbReference type="PANTHER" id="PTHR13932:SF5">
    <property type="entry name" value="RADICAL S-ADENOSYL METHIONINE DOMAIN-CONTAINING PROTEIN 1, MITOCHONDRIAL"/>
    <property type="match status" value="1"/>
</dbReference>
<dbReference type="SFLD" id="SFLDS00029">
    <property type="entry name" value="Radical_SAM"/>
    <property type="match status" value="1"/>
</dbReference>
<keyword evidence="3" id="KW-0004">4Fe-4S</keyword>
<feature type="domain" description="Radical SAM core" evidence="4">
    <location>
        <begin position="1"/>
        <end position="240"/>
    </location>
</feature>
<dbReference type="InterPro" id="IPR058240">
    <property type="entry name" value="rSAM_sf"/>
</dbReference>
<dbReference type="GO" id="GO:0046872">
    <property type="term" value="F:metal ion binding"/>
    <property type="evidence" value="ECO:0007669"/>
    <property type="project" value="UniProtKB-UniRule"/>
</dbReference>
<evidence type="ECO:0000256" key="3">
    <source>
        <dbReference type="RuleBase" id="RU364116"/>
    </source>
</evidence>
<protein>
    <recommendedName>
        <fullName evidence="2 3">Heme chaperone HemW</fullName>
    </recommendedName>
</protein>
<dbReference type="SMART" id="SM00729">
    <property type="entry name" value="Elp3"/>
    <property type="match status" value="1"/>
</dbReference>
<keyword evidence="3" id="KW-0143">Chaperone</keyword>
<dbReference type="InterPro" id="IPR006638">
    <property type="entry name" value="Elp3/MiaA/NifB-like_rSAM"/>
</dbReference>
<dbReference type="eggNOG" id="COG0635">
    <property type="taxonomic scope" value="Bacteria"/>
</dbReference>
<dbReference type="Pfam" id="PF04055">
    <property type="entry name" value="Radical_SAM"/>
    <property type="match status" value="1"/>
</dbReference>
<keyword evidence="3" id="KW-0349">Heme</keyword>
<keyword evidence="3" id="KW-0949">S-adenosyl-L-methionine</keyword>
<dbReference type="SFLD" id="SFLDG01065">
    <property type="entry name" value="anaerobic_coproporphyrinogen-I"/>
    <property type="match status" value="1"/>
</dbReference>
<comment type="subcellular location">
    <subcellularLocation>
        <location evidence="3">Cytoplasm</location>
    </subcellularLocation>
</comment>
<comment type="caution">
    <text evidence="5">The sequence shown here is derived from an EMBL/GenBank/DDBJ whole genome shotgun (WGS) entry which is preliminary data.</text>
</comment>
<keyword evidence="6" id="KW-1185">Reference proteome</keyword>
<reference evidence="5 6" key="1">
    <citation type="submission" date="2014-03" db="EMBL/GenBank/DDBJ databases">
        <title>Genomics of Bifidobacteria.</title>
        <authorList>
            <person name="Ventura M."/>
            <person name="Milani C."/>
            <person name="Lugli G.A."/>
        </authorList>
    </citation>
    <scope>NUCLEOTIDE SEQUENCE [LARGE SCALE GENOMIC DNA]</scope>
    <source>
        <strain evidence="5 6">DSM 21395</strain>
    </source>
</reference>
<dbReference type="InterPro" id="IPR004559">
    <property type="entry name" value="HemW-like"/>
</dbReference>
<organism evidence="5 6">
    <name type="scientific">Bifidobacterium mongoliense DSM 21395</name>
    <dbReference type="NCBI Taxonomy" id="1437603"/>
    <lineage>
        <taxon>Bacteria</taxon>
        <taxon>Bacillati</taxon>
        <taxon>Actinomycetota</taxon>
        <taxon>Actinomycetes</taxon>
        <taxon>Bifidobacteriales</taxon>
        <taxon>Bifidobacteriaceae</taxon>
        <taxon>Bifidobacterium</taxon>
    </lineage>
</organism>
<dbReference type="SFLD" id="SFLDG01082">
    <property type="entry name" value="B12-binding_domain_containing"/>
    <property type="match status" value="1"/>
</dbReference>
<dbReference type="GO" id="GO:0005737">
    <property type="term" value="C:cytoplasm"/>
    <property type="evidence" value="ECO:0007669"/>
    <property type="project" value="UniProtKB-SubCell"/>
</dbReference>
<dbReference type="STRING" id="1437603.GCA_000771525_01211"/>
<proteinExistence type="inferred from homology"/>
<name>A0A087BQP2_9BIFI</name>
<dbReference type="InterPro" id="IPR023404">
    <property type="entry name" value="rSAM_horseshoe"/>
</dbReference>
<dbReference type="Proteomes" id="UP000029082">
    <property type="component" value="Unassembled WGS sequence"/>
</dbReference>
<dbReference type="SFLD" id="SFLDF00562">
    <property type="entry name" value="HemN-like__clustered_with_heat"/>
    <property type="match status" value="1"/>
</dbReference>
<keyword evidence="3" id="KW-0963">Cytoplasm</keyword>
<evidence type="ECO:0000313" key="5">
    <source>
        <dbReference type="EMBL" id="KFI73342.1"/>
    </source>
</evidence>
<evidence type="ECO:0000259" key="4">
    <source>
        <dbReference type="PROSITE" id="PS51918"/>
    </source>
</evidence>
<comment type="function">
    <text evidence="3">Probably acts as a heme chaperone, transferring heme to an unknown acceptor. Binds one molecule of heme per monomer, possibly covalently. Binds 1 [4Fe-4S] cluster. The cluster is coordinated with 3 cysteines and an exchangeable S-adenosyl-L-methionine.</text>
</comment>
<evidence type="ECO:0000256" key="2">
    <source>
        <dbReference type="ARBA" id="ARBA00017228"/>
    </source>
</evidence>
<keyword evidence="5" id="KW-0560">Oxidoreductase</keyword>
<dbReference type="Gene3D" id="3.80.30.20">
    <property type="entry name" value="tm_1862 like domain"/>
    <property type="match status" value="1"/>
</dbReference>
<dbReference type="EMBL" id="JGZE01000034">
    <property type="protein sequence ID" value="KFI73342.1"/>
    <property type="molecule type" value="Genomic_DNA"/>
</dbReference>
<dbReference type="PANTHER" id="PTHR13932">
    <property type="entry name" value="COPROPORPHYRINIGEN III OXIDASE"/>
    <property type="match status" value="1"/>
</dbReference>
<gene>
    <name evidence="5" type="ORF">BMON_1815</name>
</gene>
<dbReference type="SUPFAM" id="SSF102114">
    <property type="entry name" value="Radical SAM enzymes"/>
    <property type="match status" value="1"/>
</dbReference>
<dbReference type="SFLD" id="SFLDF00288">
    <property type="entry name" value="HemN-like__clustered_with_nucl"/>
    <property type="match status" value="1"/>
</dbReference>
<dbReference type="InterPro" id="IPR034505">
    <property type="entry name" value="Coproporphyrinogen-III_oxidase"/>
</dbReference>
<dbReference type="OrthoDB" id="9808022at2"/>
<comment type="similarity">
    <text evidence="1">Belongs to the anaerobic coproporphyrinogen-III oxidase family. HemW subfamily.</text>
</comment>
<keyword evidence="3" id="KW-0411">Iron-sulfur</keyword>
<dbReference type="GO" id="GO:0006779">
    <property type="term" value="P:porphyrin-containing compound biosynthetic process"/>
    <property type="evidence" value="ECO:0007669"/>
    <property type="project" value="InterPro"/>
</dbReference>
<keyword evidence="3" id="KW-0479">Metal-binding</keyword>
<dbReference type="AlphaFoldDB" id="A0A087BQP2"/>
<dbReference type="PROSITE" id="PS51918">
    <property type="entry name" value="RADICAL_SAM"/>
    <property type="match status" value="1"/>
</dbReference>